<dbReference type="AlphaFoldDB" id="A0A3E4LMY0"/>
<sequence length="317" mass="36802">MGKLSKFENVDVIASLEAIMKQNTAFYQSDFEIDKRILREAASRPAAEEKRLLWFSRPSGTCCFRERDVFLKDTRQHNTWRFYGEQTRDKILAYAVELTGKENGIIKGNLYELDYPQHFREVVEKSLPADNYTLLYEHGERVQPAGMYFDGNPDPQLGKFERFEAQPNDPEALHFLMREEKHSYDRLKPGDFKAHITALHDSRIEAEAQRIVAEMKRQDSPNSPNKTHFMVELSPYFMQLASTKDTDRLFAMLPYKTLSFSKIEGRHGTFAFLDKSEDRSRNIRKARPSVRAQLTADKKTTAPKKAAAKRKNHDLEV</sequence>
<organism evidence="2 3">
    <name type="scientific">[Ruminococcus] lactaris</name>
    <dbReference type="NCBI Taxonomy" id="46228"/>
    <lineage>
        <taxon>Bacteria</taxon>
        <taxon>Bacillati</taxon>
        <taxon>Bacillota</taxon>
        <taxon>Clostridia</taxon>
        <taxon>Lachnospirales</taxon>
        <taxon>Lachnospiraceae</taxon>
        <taxon>Mediterraneibacter</taxon>
    </lineage>
</organism>
<dbReference type="EMBL" id="QSQN01000023">
    <property type="protein sequence ID" value="RGK38819.1"/>
    <property type="molecule type" value="Genomic_DNA"/>
</dbReference>
<gene>
    <name evidence="2" type="ORF">DXD17_09330</name>
</gene>
<protein>
    <recommendedName>
        <fullName evidence="4">DUF3849 domain-containing protein</fullName>
    </recommendedName>
</protein>
<evidence type="ECO:0008006" key="4">
    <source>
        <dbReference type="Google" id="ProtNLM"/>
    </source>
</evidence>
<evidence type="ECO:0000313" key="3">
    <source>
        <dbReference type="Proteomes" id="UP000260793"/>
    </source>
</evidence>
<dbReference type="Proteomes" id="UP000260793">
    <property type="component" value="Unassembled WGS sequence"/>
</dbReference>
<proteinExistence type="predicted"/>
<feature type="region of interest" description="Disordered" evidence="1">
    <location>
        <begin position="281"/>
        <end position="317"/>
    </location>
</feature>
<name>A0A3E4LMY0_9FIRM</name>
<feature type="compositionally biased region" description="Basic residues" evidence="1">
    <location>
        <begin position="306"/>
        <end position="317"/>
    </location>
</feature>
<reference evidence="2 3" key="1">
    <citation type="submission" date="2018-08" db="EMBL/GenBank/DDBJ databases">
        <title>A genome reference for cultivated species of the human gut microbiota.</title>
        <authorList>
            <person name="Zou Y."/>
            <person name="Xue W."/>
            <person name="Luo G."/>
        </authorList>
    </citation>
    <scope>NUCLEOTIDE SEQUENCE [LARGE SCALE GENOMIC DNA]</scope>
    <source>
        <strain evidence="2 3">TF11-7</strain>
    </source>
</reference>
<evidence type="ECO:0000313" key="2">
    <source>
        <dbReference type="EMBL" id="RGK38819.1"/>
    </source>
</evidence>
<dbReference type="RefSeq" id="WP_117688310.1">
    <property type="nucleotide sequence ID" value="NZ_QSQN01000023.1"/>
</dbReference>
<comment type="caution">
    <text evidence="2">The sequence shown here is derived from an EMBL/GenBank/DDBJ whole genome shotgun (WGS) entry which is preliminary data.</text>
</comment>
<accession>A0A3E4LMY0</accession>
<evidence type="ECO:0000256" key="1">
    <source>
        <dbReference type="SAM" id="MobiDB-lite"/>
    </source>
</evidence>